<evidence type="ECO:0000256" key="1">
    <source>
        <dbReference type="ARBA" id="ARBA00023015"/>
    </source>
</evidence>
<name>A0A6J6CFE1_9ZZZZ</name>
<dbReference type="AlphaFoldDB" id="A0A6J6CFE1"/>
<dbReference type="InterPro" id="IPR019885">
    <property type="entry name" value="Tscrpt_reg_HTH_AsnC-type_CS"/>
</dbReference>
<organism evidence="5">
    <name type="scientific">freshwater metagenome</name>
    <dbReference type="NCBI Taxonomy" id="449393"/>
    <lineage>
        <taxon>unclassified sequences</taxon>
        <taxon>metagenomes</taxon>
        <taxon>ecological metagenomes</taxon>
    </lineage>
</organism>
<dbReference type="Pfam" id="PF13404">
    <property type="entry name" value="HTH_AsnC-type"/>
    <property type="match status" value="1"/>
</dbReference>
<keyword evidence="3" id="KW-0804">Transcription</keyword>
<dbReference type="PANTHER" id="PTHR30154:SF34">
    <property type="entry name" value="TRANSCRIPTIONAL REGULATOR AZLB"/>
    <property type="match status" value="1"/>
</dbReference>
<evidence type="ECO:0000256" key="2">
    <source>
        <dbReference type="ARBA" id="ARBA00023125"/>
    </source>
</evidence>
<accession>A0A6J6CFE1</accession>
<dbReference type="EMBL" id="CAEZST010000019">
    <property type="protein sequence ID" value="CAB4550142.1"/>
    <property type="molecule type" value="Genomic_DNA"/>
</dbReference>
<dbReference type="PROSITE" id="PS00519">
    <property type="entry name" value="HTH_ASNC_1"/>
    <property type="match status" value="1"/>
</dbReference>
<dbReference type="GO" id="GO:0005829">
    <property type="term" value="C:cytosol"/>
    <property type="evidence" value="ECO:0007669"/>
    <property type="project" value="TreeGrafter"/>
</dbReference>
<dbReference type="SUPFAM" id="SSF54909">
    <property type="entry name" value="Dimeric alpha+beta barrel"/>
    <property type="match status" value="1"/>
</dbReference>
<evidence type="ECO:0000313" key="6">
    <source>
        <dbReference type="EMBL" id="CAB4574955.1"/>
    </source>
</evidence>
<evidence type="ECO:0000256" key="3">
    <source>
        <dbReference type="ARBA" id="ARBA00023163"/>
    </source>
</evidence>
<keyword evidence="1" id="KW-0805">Transcription regulation</keyword>
<dbReference type="InterPro" id="IPR054609">
    <property type="entry name" value="PF0864-like_C"/>
</dbReference>
<dbReference type="InterPro" id="IPR019888">
    <property type="entry name" value="Tscrpt_reg_AsnC-like"/>
</dbReference>
<dbReference type="PROSITE" id="PS50956">
    <property type="entry name" value="HTH_ASNC_2"/>
    <property type="match status" value="1"/>
</dbReference>
<dbReference type="InterPro" id="IPR036390">
    <property type="entry name" value="WH_DNA-bd_sf"/>
</dbReference>
<evidence type="ECO:0000313" key="5">
    <source>
        <dbReference type="EMBL" id="CAB4550142.1"/>
    </source>
</evidence>
<feature type="domain" description="HTH asnC-type" evidence="4">
    <location>
        <begin position="12"/>
        <end position="72"/>
    </location>
</feature>
<dbReference type="InterPro" id="IPR011008">
    <property type="entry name" value="Dimeric_a/b-barrel"/>
</dbReference>
<dbReference type="EMBL" id="CAEZTO010000018">
    <property type="protein sequence ID" value="CAB4574955.1"/>
    <property type="molecule type" value="Genomic_DNA"/>
</dbReference>
<dbReference type="SUPFAM" id="SSF46785">
    <property type="entry name" value="Winged helix' DNA-binding domain"/>
    <property type="match status" value="1"/>
</dbReference>
<dbReference type="PRINTS" id="PR00033">
    <property type="entry name" value="HTHASNC"/>
</dbReference>
<dbReference type="Pfam" id="PF22482">
    <property type="entry name" value="AsnC_trans_reg_3"/>
    <property type="match status" value="1"/>
</dbReference>
<dbReference type="InterPro" id="IPR000485">
    <property type="entry name" value="AsnC-type_HTH_dom"/>
</dbReference>
<protein>
    <submittedName>
        <fullName evidence="5">Unannotated protein</fullName>
    </submittedName>
</protein>
<dbReference type="GO" id="GO:0043200">
    <property type="term" value="P:response to amino acid"/>
    <property type="evidence" value="ECO:0007669"/>
    <property type="project" value="TreeGrafter"/>
</dbReference>
<dbReference type="PANTHER" id="PTHR30154">
    <property type="entry name" value="LEUCINE-RESPONSIVE REGULATORY PROTEIN"/>
    <property type="match status" value="1"/>
</dbReference>
<dbReference type="SMART" id="SM00344">
    <property type="entry name" value="HTH_ASNC"/>
    <property type="match status" value="1"/>
</dbReference>
<sequence>MTRMARARQSHLDEVSKLIIEQLQKDGRKSYAEIGKVVGLSEAAVRQRVQKLTESGVLQIVAVTDPLKLGFSRQAMIGIRCVGDSMQVADAIAKIPAVDYVVITAGSFDVMAEVVCEDDDQLIELLNDKIRSLPGVVSSETFVYLRLHKQFYNWGTR</sequence>
<dbReference type="InterPro" id="IPR036388">
    <property type="entry name" value="WH-like_DNA-bd_sf"/>
</dbReference>
<dbReference type="Gene3D" id="1.10.10.10">
    <property type="entry name" value="Winged helix-like DNA-binding domain superfamily/Winged helix DNA-binding domain"/>
    <property type="match status" value="1"/>
</dbReference>
<evidence type="ECO:0000259" key="4">
    <source>
        <dbReference type="PROSITE" id="PS50956"/>
    </source>
</evidence>
<dbReference type="Gene3D" id="3.30.70.920">
    <property type="match status" value="1"/>
</dbReference>
<dbReference type="GO" id="GO:0043565">
    <property type="term" value="F:sequence-specific DNA binding"/>
    <property type="evidence" value="ECO:0007669"/>
    <property type="project" value="InterPro"/>
</dbReference>
<proteinExistence type="predicted"/>
<reference evidence="5" key="1">
    <citation type="submission" date="2020-05" db="EMBL/GenBank/DDBJ databases">
        <authorList>
            <person name="Chiriac C."/>
            <person name="Salcher M."/>
            <person name="Ghai R."/>
            <person name="Kavagutti S V."/>
        </authorList>
    </citation>
    <scope>NUCLEOTIDE SEQUENCE</scope>
</reference>
<gene>
    <name evidence="5" type="ORF">UFOPK1503_00982</name>
    <name evidence="6" type="ORF">UFOPK1693_00970</name>
</gene>
<keyword evidence="2" id="KW-0238">DNA-binding</keyword>